<comment type="caution">
    <text evidence="3">The sequence shown here is derived from an EMBL/GenBank/DDBJ whole genome shotgun (WGS) entry which is preliminary data.</text>
</comment>
<keyword evidence="2" id="KW-0732">Signal</keyword>
<proteinExistence type="predicted"/>
<evidence type="ECO:0000313" key="3">
    <source>
        <dbReference type="EMBL" id="RXK85950.1"/>
    </source>
</evidence>
<keyword evidence="4" id="KW-1185">Reference proteome</keyword>
<evidence type="ECO:0000313" key="4">
    <source>
        <dbReference type="Proteomes" id="UP000290545"/>
    </source>
</evidence>
<evidence type="ECO:0008006" key="5">
    <source>
        <dbReference type="Google" id="ProtNLM"/>
    </source>
</evidence>
<dbReference type="Proteomes" id="UP000290545">
    <property type="component" value="Unassembled WGS sequence"/>
</dbReference>
<dbReference type="EMBL" id="SDHZ01000001">
    <property type="protein sequence ID" value="RXK85950.1"/>
    <property type="molecule type" value="Genomic_DNA"/>
</dbReference>
<evidence type="ECO:0000256" key="2">
    <source>
        <dbReference type="SAM" id="SignalP"/>
    </source>
</evidence>
<feature type="signal peptide" evidence="2">
    <location>
        <begin position="1"/>
        <end position="20"/>
    </location>
</feature>
<name>A0A4Q1D9R4_9BACT</name>
<gene>
    <name evidence="3" type="ORF">ESB13_03835</name>
</gene>
<feature type="coiled-coil region" evidence="1">
    <location>
        <begin position="540"/>
        <end position="574"/>
    </location>
</feature>
<accession>A0A4Q1D9R4</accession>
<feature type="chain" id="PRO_5020912335" description="Peptidase S74 domain-containing protein" evidence="2">
    <location>
        <begin position="21"/>
        <end position="575"/>
    </location>
</feature>
<organism evidence="3 4">
    <name type="scientific">Filimonas effusa</name>
    <dbReference type="NCBI Taxonomy" id="2508721"/>
    <lineage>
        <taxon>Bacteria</taxon>
        <taxon>Pseudomonadati</taxon>
        <taxon>Bacteroidota</taxon>
        <taxon>Chitinophagia</taxon>
        <taxon>Chitinophagales</taxon>
        <taxon>Chitinophagaceae</taxon>
        <taxon>Filimonas</taxon>
    </lineage>
</organism>
<keyword evidence="1" id="KW-0175">Coiled coil</keyword>
<dbReference type="AlphaFoldDB" id="A0A4Q1D9R4"/>
<dbReference type="OrthoDB" id="9808753at2"/>
<reference evidence="3 4" key="1">
    <citation type="submission" date="2019-01" db="EMBL/GenBank/DDBJ databases">
        <title>Filimonas sp. strain TTM-71.</title>
        <authorList>
            <person name="Chen W.-M."/>
        </authorList>
    </citation>
    <scope>NUCLEOTIDE SEQUENCE [LARGE SCALE GENOMIC DNA]</scope>
    <source>
        <strain evidence="3 4">TTM-71</strain>
    </source>
</reference>
<protein>
    <recommendedName>
        <fullName evidence="5">Peptidase S74 domain-containing protein</fullName>
    </recommendedName>
</protein>
<evidence type="ECO:0000256" key="1">
    <source>
        <dbReference type="SAM" id="Coils"/>
    </source>
</evidence>
<sequence length="575" mass="62550">MKRILFTLSACLITTFACFSQETLQTVTDRGSSTTNNISITGTGSNYINGRTTADSAWTFKNSVSINSALLGAIGAPALFSSWTWYKPYISGITPSMMVIRKGQTDVNSYLKDGLLLVDTLKWISNVNTSGFNQLQLAPVLNLNGFSGITRGLYVNPVLNNITNFRAIETNVANGQGIQIMANGTAPNYFRGRTTVDSIWVFNDIAYFATQTFATAIKSNSLTYYNPSYGMTIQKSNTVTNFPFTSDALRIFSAGSTNITNTNWNGVGSYDSITVTQDITSASVNQFRVGGKITQTGFSGPVQGINVNTQLVGATNFRAIQTNTNTGAGYQIYAAGTAPSFFKGNLSIGKDTARAVLDVAKYVSNGALGTVLARLYEGDSRADGTFLGVRSWGTQNNEYNGKSFSIEHSFYGALNSAINFYRGSSDKGGYITFATSDGTEKMRIDQNGYVGIGTANPQSALAVKGTITSMSVKVTRTGWADYVFDSSYQLPSLAHVESFINENKHLPEVPSATEVKTNGLDLGDNQVVLLKKIEELTLYIIQQNKQISQQSEQITRQNKEMEQVKKRLEQLETKK</sequence>
<dbReference type="PROSITE" id="PS51257">
    <property type="entry name" value="PROKAR_LIPOPROTEIN"/>
    <property type="match status" value="1"/>
</dbReference>
<dbReference type="RefSeq" id="WP_129001701.1">
    <property type="nucleotide sequence ID" value="NZ_SDHZ01000001.1"/>
</dbReference>